<keyword evidence="1" id="KW-0808">Transferase</keyword>
<gene>
    <name evidence="5" type="ORF">BSR29_08170</name>
</gene>
<keyword evidence="3" id="KW-0902">Two-component regulatory system</keyword>
<dbReference type="SUPFAM" id="SSF55874">
    <property type="entry name" value="ATPase domain of HSP90 chaperone/DNA topoisomerase II/histidine kinase"/>
    <property type="match status" value="1"/>
</dbReference>
<dbReference type="PANTHER" id="PTHR24421">
    <property type="entry name" value="NITRATE/NITRITE SENSOR PROTEIN NARX-RELATED"/>
    <property type="match status" value="1"/>
</dbReference>
<dbReference type="OrthoDB" id="5241249at2"/>
<dbReference type="PANTHER" id="PTHR24421:SF56">
    <property type="entry name" value="OXYGEN SENSOR HISTIDINE KINASE RESPONSE REGULATOR DOST"/>
    <property type="match status" value="1"/>
</dbReference>
<dbReference type="CDD" id="cd16917">
    <property type="entry name" value="HATPase_UhpB-NarQ-NarX-like"/>
    <property type="match status" value="1"/>
</dbReference>
<dbReference type="Gene3D" id="3.30.565.10">
    <property type="entry name" value="Histidine kinase-like ATPase, C-terminal domain"/>
    <property type="match status" value="1"/>
</dbReference>
<dbReference type="Pfam" id="PF01590">
    <property type="entry name" value="GAF"/>
    <property type="match status" value="1"/>
</dbReference>
<proteinExistence type="predicted"/>
<dbReference type="Pfam" id="PF07730">
    <property type="entry name" value="HisKA_3"/>
    <property type="match status" value="1"/>
</dbReference>
<evidence type="ECO:0000313" key="5">
    <source>
        <dbReference type="EMBL" id="OKL45950.1"/>
    </source>
</evidence>
<dbReference type="InterPro" id="IPR003594">
    <property type="entry name" value="HATPase_dom"/>
</dbReference>
<evidence type="ECO:0000256" key="3">
    <source>
        <dbReference type="ARBA" id="ARBA00023012"/>
    </source>
</evidence>
<protein>
    <recommendedName>
        <fullName evidence="4">GAF domain-containing protein</fullName>
    </recommendedName>
</protein>
<dbReference type="GO" id="GO:0016020">
    <property type="term" value="C:membrane"/>
    <property type="evidence" value="ECO:0007669"/>
    <property type="project" value="InterPro"/>
</dbReference>
<dbReference type="GO" id="GO:0000155">
    <property type="term" value="F:phosphorelay sensor kinase activity"/>
    <property type="evidence" value="ECO:0007669"/>
    <property type="project" value="InterPro"/>
</dbReference>
<evidence type="ECO:0000256" key="1">
    <source>
        <dbReference type="ARBA" id="ARBA00022679"/>
    </source>
</evidence>
<feature type="domain" description="GAF" evidence="4">
    <location>
        <begin position="207"/>
        <end position="350"/>
    </location>
</feature>
<dbReference type="InterPro" id="IPR011712">
    <property type="entry name" value="Sig_transdc_His_kin_sub3_dim/P"/>
</dbReference>
<dbReference type="Gene3D" id="3.30.450.40">
    <property type="match status" value="2"/>
</dbReference>
<dbReference type="RefSeq" id="WP_073709817.1">
    <property type="nucleotide sequence ID" value="NZ_MQSU01000002.1"/>
</dbReference>
<organism evidence="5 6">
    <name type="scientific">Boudabousia liubingyangii</name>
    <dbReference type="NCBI Taxonomy" id="1921764"/>
    <lineage>
        <taxon>Bacteria</taxon>
        <taxon>Bacillati</taxon>
        <taxon>Actinomycetota</taxon>
        <taxon>Actinomycetes</taxon>
        <taxon>Actinomycetales</taxon>
        <taxon>Actinomycetaceae</taxon>
        <taxon>Boudabousia</taxon>
    </lineage>
</organism>
<reference evidence="5 6" key="1">
    <citation type="submission" date="2016-11" db="EMBL/GenBank/DDBJ databases">
        <title>Actinomyces gypaetusis sp. nov. isolated from the vulture Gypaetus barbatus in Qinghai Tibet Plateau China.</title>
        <authorList>
            <person name="Meng X."/>
        </authorList>
    </citation>
    <scope>NUCLEOTIDE SEQUENCE [LARGE SCALE GENOMIC DNA]</scope>
    <source>
        <strain evidence="5 6">VUL4_2</strain>
    </source>
</reference>
<dbReference type="EMBL" id="MQSV01000007">
    <property type="protein sequence ID" value="OKL45950.1"/>
    <property type="molecule type" value="Genomic_DNA"/>
</dbReference>
<dbReference type="InterPro" id="IPR050482">
    <property type="entry name" value="Sensor_HK_TwoCompSys"/>
</dbReference>
<dbReference type="SMART" id="SM00065">
    <property type="entry name" value="GAF"/>
    <property type="match status" value="1"/>
</dbReference>
<keyword evidence="6" id="KW-1185">Reference proteome</keyword>
<dbReference type="Pfam" id="PF02518">
    <property type="entry name" value="HATPase_c"/>
    <property type="match status" value="1"/>
</dbReference>
<sequence length="591" mass="63595">MSDELFTIDGVPSDDSLPDTVISDPPESALLNAIIQVSSHHSAPEILTDYVKFACQLSGAAYGAFVSINVRGEIAKIFPYQIDDSVVKEFRGQLMSDRILSSLPDSGALVANEELPREYAEVLPSGLGNVKNYVGIALTLPCGTFGWLYLANHPEAFDVQCASELLKLTDAVVKALDNALEFEQAQKRERWVKASQGLTTMLLSGASEEEALEETARLLREVSDSDSALIILPSIGDTWACEFVAGESAQGLLGQVFPPNGRAMTVARTGQGVIIDSLADTLHLKVAMLSAFGPALYVPMRNAENSLGVILLLRQPGDEEFTVEDLSSAQMVASHAALALELATAKHRAAVADLQAEKERIGQDLHDLAIQQLFAAGMQISTLKAAFLDATSRLEKETAESAGIDESALLEQLEGALTQVGDSAEQIRAIVRSLRTQGEDVLSLDRTFLDLLAQEASLGRSSLGFAPTFILQINGEVLDNNDEDFEEKSKPFETEVPETLVKNAVAVIRESLANIAKHANATAARVTLDLDSSEGCLAIEITDNGKGMPEALTRQSGLKNMRMRAESNDGWFRVANRSTGGARILWKVPLG</sequence>
<dbReference type="STRING" id="1921764.BSR28_04660"/>
<keyword evidence="2" id="KW-0418">Kinase</keyword>
<evidence type="ECO:0000313" key="6">
    <source>
        <dbReference type="Proteomes" id="UP000186785"/>
    </source>
</evidence>
<dbReference type="SUPFAM" id="SSF55781">
    <property type="entry name" value="GAF domain-like"/>
    <property type="match status" value="1"/>
</dbReference>
<dbReference type="InterPro" id="IPR036890">
    <property type="entry name" value="HATPase_C_sf"/>
</dbReference>
<dbReference type="InterPro" id="IPR029016">
    <property type="entry name" value="GAF-like_dom_sf"/>
</dbReference>
<comment type="caution">
    <text evidence="5">The sequence shown here is derived from an EMBL/GenBank/DDBJ whole genome shotgun (WGS) entry which is preliminary data.</text>
</comment>
<dbReference type="GO" id="GO:0046983">
    <property type="term" value="F:protein dimerization activity"/>
    <property type="evidence" value="ECO:0007669"/>
    <property type="project" value="InterPro"/>
</dbReference>
<dbReference type="AlphaFoldDB" id="A0A1Q5PJ87"/>
<dbReference type="InterPro" id="IPR003018">
    <property type="entry name" value="GAF"/>
</dbReference>
<evidence type="ECO:0000259" key="4">
    <source>
        <dbReference type="SMART" id="SM00065"/>
    </source>
</evidence>
<accession>A0A1Q5PJ87</accession>
<dbReference type="Gene3D" id="1.20.5.1930">
    <property type="match status" value="1"/>
</dbReference>
<name>A0A1Q5PJ87_9ACTO</name>
<evidence type="ECO:0000256" key="2">
    <source>
        <dbReference type="ARBA" id="ARBA00022777"/>
    </source>
</evidence>
<dbReference type="Proteomes" id="UP000186785">
    <property type="component" value="Unassembled WGS sequence"/>
</dbReference>